<keyword evidence="2" id="KW-1185">Reference proteome</keyword>
<evidence type="ECO:0000313" key="1">
    <source>
        <dbReference type="EMBL" id="KAJ2970171.1"/>
    </source>
</evidence>
<name>A0ACC1MU86_9HYPO</name>
<dbReference type="EMBL" id="JANJQO010001588">
    <property type="protein sequence ID" value="KAJ2970171.1"/>
    <property type="molecule type" value="Genomic_DNA"/>
</dbReference>
<comment type="caution">
    <text evidence="1">The sequence shown here is derived from an EMBL/GenBank/DDBJ whole genome shotgun (WGS) entry which is preliminary data.</text>
</comment>
<accession>A0ACC1MU86</accession>
<evidence type="ECO:0000313" key="2">
    <source>
        <dbReference type="Proteomes" id="UP001143910"/>
    </source>
</evidence>
<proteinExistence type="predicted"/>
<sequence length="527" mass="59018">MAEEPSLPTLPAISWNQQSHTFAKGSRKRLRPMHPSTGSTAPGLYSSSDPAVFSSDDDPGLDNYVSGRRKRKYVGSWYQQFPTSSDSAISEVAQQVLPRPKRTLRRDLDSGVFLGSDGTTDNDSVPEMMELPIHSKSPRIERPPVPLFSESEHVAQEKIRECLDQGNESIDFWSMGLEDISNETIMPLAQLSCIPQVTRDVAFEQKDPELKIYLARNRLWRLPGSLFNLTFLTVLSLRDNKLTELPSSISKLTNLRELNIAQNKLRTLPPQLLDLIGPTGRLKKLMLFPNPFAQPERAIGDVSDDGSMDAHDYIISTLGRAHRPAVLSRFLGQTPLQLTTSKGRVTSKYILSFETGKLPVEFARQEFGDEKKQVDLDSSAYIMAAKQSRVPSLIEAALRSSHRISKPEGLSQYIPDELHQLRALVIQTGNQKHSGGLTCSTCGSFMVVPAIEWVEWRDVRTCYWLQAGGGRDMEPGHMAARLIPLSRAVDEIAIPFRHRACSWLCSPMGKKLDLGWSRDFTIKILEH</sequence>
<reference evidence="1" key="1">
    <citation type="submission" date="2022-08" db="EMBL/GenBank/DDBJ databases">
        <title>Genome Sequence of Lecanicillium fungicola.</title>
        <authorList>
            <person name="Buettner E."/>
        </authorList>
    </citation>
    <scope>NUCLEOTIDE SEQUENCE</scope>
    <source>
        <strain evidence="1">Babe33</strain>
    </source>
</reference>
<organism evidence="1 2">
    <name type="scientific">Zarea fungicola</name>
    <dbReference type="NCBI Taxonomy" id="93591"/>
    <lineage>
        <taxon>Eukaryota</taxon>
        <taxon>Fungi</taxon>
        <taxon>Dikarya</taxon>
        <taxon>Ascomycota</taxon>
        <taxon>Pezizomycotina</taxon>
        <taxon>Sordariomycetes</taxon>
        <taxon>Hypocreomycetidae</taxon>
        <taxon>Hypocreales</taxon>
        <taxon>Cordycipitaceae</taxon>
        <taxon>Zarea</taxon>
    </lineage>
</organism>
<gene>
    <name evidence="1" type="ORF">NQ176_g8315</name>
</gene>
<protein>
    <submittedName>
        <fullName evidence="1">Uncharacterized protein</fullName>
    </submittedName>
</protein>
<dbReference type="Proteomes" id="UP001143910">
    <property type="component" value="Unassembled WGS sequence"/>
</dbReference>